<evidence type="ECO:0000313" key="4">
    <source>
        <dbReference type="EMBL" id="RXW17440.1"/>
    </source>
</evidence>
<accession>A0A4Q2DCJ1</accession>
<evidence type="ECO:0000313" key="5">
    <source>
        <dbReference type="Proteomes" id="UP000290288"/>
    </source>
</evidence>
<dbReference type="AlphaFoldDB" id="A0A4Q2DCJ1"/>
<feature type="domain" description="Gal80p-like C-terminal" evidence="3">
    <location>
        <begin position="147"/>
        <end position="297"/>
    </location>
</feature>
<dbReference type="STRING" id="2316362.A0A4Q2DCJ1"/>
<dbReference type="GO" id="GO:0016491">
    <property type="term" value="F:oxidoreductase activity"/>
    <property type="evidence" value="ECO:0007669"/>
    <property type="project" value="UniProtKB-KW"/>
</dbReference>
<keyword evidence="5" id="KW-1185">Reference proteome</keyword>
<evidence type="ECO:0000259" key="2">
    <source>
        <dbReference type="Pfam" id="PF01408"/>
    </source>
</evidence>
<sequence length="400" mass="43169">MASNKPINVGIIGLSTKGWGAVAHSPALAHPSLRSTWNITALQTSSAESAAAAKEIHDKTWSGIRAYHGEDATALSEDSNVDVVTISVKAPLHKAAFDKAVAAGKDIFVEYPPGRSLEESLEMRRQVQEKGNIRVVVGLQGRQNATMRKVKQIIDTGKIGKIRSTTVVASVPREARFWQPQVTEDVLYLLDKANGATMLSICGGHHLDTLMYLLGPFASVSATASTQYPEISVLSKTTNEVIRTLPSGVADHYTFSGPLKSGAHATVVWRSTYPTTPGRTQLLWIIDGETGSINFESPDLGPLPTGLVNMFNPIATVNGQPLDEYLKAEGIEYSDPQLELNDGEKGGFIEFVRRSWIEYGKSLQGGQGEFATLDDAIEVQRVVDAIERSAERGGVAITLN</sequence>
<dbReference type="SUPFAM" id="SSF55347">
    <property type="entry name" value="Glyceraldehyde-3-phosphate dehydrogenase-like, C-terminal domain"/>
    <property type="match status" value="1"/>
</dbReference>
<dbReference type="GO" id="GO:0000166">
    <property type="term" value="F:nucleotide binding"/>
    <property type="evidence" value="ECO:0007669"/>
    <property type="project" value="InterPro"/>
</dbReference>
<protein>
    <recommendedName>
        <fullName evidence="6">Gfo/Idh/MocA-like oxidoreductase N-terminal domain-containing protein</fullName>
    </recommendedName>
</protein>
<dbReference type="EMBL" id="SDEE01000340">
    <property type="protein sequence ID" value="RXW17440.1"/>
    <property type="molecule type" value="Genomic_DNA"/>
</dbReference>
<comment type="caution">
    <text evidence="4">The sequence shown here is derived from an EMBL/GenBank/DDBJ whole genome shotgun (WGS) entry which is preliminary data.</text>
</comment>
<keyword evidence="1" id="KW-0560">Oxidoreductase</keyword>
<dbReference type="InterPro" id="IPR050463">
    <property type="entry name" value="Gfo/Idh/MocA_oxidrdct_glycsds"/>
</dbReference>
<dbReference type="PANTHER" id="PTHR43818:SF11">
    <property type="entry name" value="BCDNA.GH03377"/>
    <property type="match status" value="1"/>
</dbReference>
<dbReference type="Gene3D" id="3.40.50.720">
    <property type="entry name" value="NAD(P)-binding Rossmann-like Domain"/>
    <property type="match status" value="1"/>
</dbReference>
<organism evidence="4 5">
    <name type="scientific">Candolleomyces aberdarensis</name>
    <dbReference type="NCBI Taxonomy" id="2316362"/>
    <lineage>
        <taxon>Eukaryota</taxon>
        <taxon>Fungi</taxon>
        <taxon>Dikarya</taxon>
        <taxon>Basidiomycota</taxon>
        <taxon>Agaricomycotina</taxon>
        <taxon>Agaricomycetes</taxon>
        <taxon>Agaricomycetidae</taxon>
        <taxon>Agaricales</taxon>
        <taxon>Agaricineae</taxon>
        <taxon>Psathyrellaceae</taxon>
        <taxon>Candolleomyces</taxon>
    </lineage>
</organism>
<evidence type="ECO:0000256" key="1">
    <source>
        <dbReference type="ARBA" id="ARBA00023002"/>
    </source>
</evidence>
<reference evidence="4 5" key="1">
    <citation type="submission" date="2019-01" db="EMBL/GenBank/DDBJ databases">
        <title>Draft genome sequence of Psathyrella aberdarensis IHI B618.</title>
        <authorList>
            <person name="Buettner E."/>
            <person name="Kellner H."/>
        </authorList>
    </citation>
    <scope>NUCLEOTIDE SEQUENCE [LARGE SCALE GENOMIC DNA]</scope>
    <source>
        <strain evidence="4 5">IHI B618</strain>
    </source>
</reference>
<dbReference type="Pfam" id="PF22685">
    <property type="entry name" value="Gal80p_C-like"/>
    <property type="match status" value="1"/>
</dbReference>
<proteinExistence type="predicted"/>
<gene>
    <name evidence="4" type="ORF">EST38_g8411</name>
</gene>
<evidence type="ECO:0000259" key="3">
    <source>
        <dbReference type="Pfam" id="PF22685"/>
    </source>
</evidence>
<dbReference type="Pfam" id="PF01408">
    <property type="entry name" value="GFO_IDH_MocA"/>
    <property type="match status" value="1"/>
</dbReference>
<dbReference type="PANTHER" id="PTHR43818">
    <property type="entry name" value="BCDNA.GH03377"/>
    <property type="match status" value="1"/>
</dbReference>
<dbReference type="Proteomes" id="UP000290288">
    <property type="component" value="Unassembled WGS sequence"/>
</dbReference>
<dbReference type="InterPro" id="IPR055080">
    <property type="entry name" value="Gal80p-like_C"/>
</dbReference>
<dbReference type="InterPro" id="IPR000683">
    <property type="entry name" value="Gfo/Idh/MocA-like_OxRdtase_N"/>
</dbReference>
<dbReference type="InterPro" id="IPR036291">
    <property type="entry name" value="NAD(P)-bd_dom_sf"/>
</dbReference>
<evidence type="ECO:0008006" key="6">
    <source>
        <dbReference type="Google" id="ProtNLM"/>
    </source>
</evidence>
<dbReference type="Gene3D" id="3.30.360.10">
    <property type="entry name" value="Dihydrodipicolinate Reductase, domain 2"/>
    <property type="match status" value="1"/>
</dbReference>
<name>A0A4Q2DCJ1_9AGAR</name>
<feature type="domain" description="Gfo/Idh/MocA-like oxidoreductase N-terminal" evidence="2">
    <location>
        <begin position="7"/>
        <end position="137"/>
    </location>
</feature>
<dbReference type="SUPFAM" id="SSF51735">
    <property type="entry name" value="NAD(P)-binding Rossmann-fold domains"/>
    <property type="match status" value="1"/>
</dbReference>
<dbReference type="OrthoDB" id="64915at2759"/>